<evidence type="ECO:0000259" key="6">
    <source>
        <dbReference type="PROSITE" id="PS50016"/>
    </source>
</evidence>
<dbReference type="SMR" id="A0A0R0GMI8"/>
<name>A0A0R0GMI8_SOYBN</name>
<sequence>MEAEDGSSNGDNGEGVGLDRRLGSEDGDNGGRILGGSGVAEGEEDRGLKDRAVSYGVAIGGEEVQDLKKEAVDNGVAVEGGDGLAEGEEVQDLKNETVNNGMETEGGNGVAEGEVWTLKNGVINSGVAIADGSAAAEDGEVSGSKNEVNGVAFADGNGVTEHGEVWGSKNEAVNNEVAIVDGNGVAYSGEVHGSKNGAVNNEVVIADGNGVTEGQEDHCLKNETVNNVVANADEGNSGAVECFQTYKRRKHAKSSSEFKVQENSRKHMGAASQLLVQAVKKPFDLAVGNTSKDHSHDHWGNVVLKHLYHSLGNDNGGMKWCIREALMSCPKISCAPTMKETLKIVKDGQECSPQLESLFYRLQSEANGHENVVHNGFSSESNGRDTTEGCQRVFRDILASEKFSSLCKVLLENFQGTKPETVFDFSLINSRMKGQAYEQSPTLFLSDVQQVWRKLQSTGNQIVAMARSLSNMSKASFCEQVGISAQSSFEDEKEVLCNQESISHMKPEQTVECVAFRLGTCWHCGDKADGTDCLVCDSCEEMYHLSCIEPAVKEIPYKSWFCANCTANGIGCRHKNCVVCERLNALKTLDDIVGEENIPTNEETLNELEENSNCTYDGIQISTDRRNSSDCKICKMAVDGEKVKICGHSFCPSKYYHVSCLSSKQLKSYGHCWYCPSCICQVCLTDKDDNKIVLCDACDHAYHVYCMKPPQNSIPKGKWFCIKCEAGIQAIRQARKAYESNKGKVGQNDSKPNEDIDKKWNKKRGRELDNVGGMMDMLITAANTLNSEEDLNAMLIDSKKALT</sequence>
<reference evidence="8" key="2">
    <citation type="submission" date="2018-02" db="UniProtKB">
        <authorList>
            <consortium name="EnsemblPlants"/>
        </authorList>
    </citation>
    <scope>IDENTIFICATION</scope>
    <source>
        <strain evidence="8">Williams 82</strain>
    </source>
</reference>
<dbReference type="RefSeq" id="XP_014622425.1">
    <property type="nucleotide sequence ID" value="XM_014766939.2"/>
</dbReference>
<evidence type="ECO:0000256" key="3">
    <source>
        <dbReference type="ARBA" id="ARBA00022833"/>
    </source>
</evidence>
<feature type="domain" description="PHD-type" evidence="6">
    <location>
        <begin position="518"/>
        <end position="568"/>
    </location>
</feature>
<evidence type="ECO:0000256" key="2">
    <source>
        <dbReference type="ARBA" id="ARBA00022771"/>
    </source>
</evidence>
<dbReference type="KEGG" id="gmx:100810450"/>
<evidence type="ECO:0000313" key="8">
    <source>
        <dbReference type="EnsemblPlants" id="KRH16456"/>
    </source>
</evidence>
<keyword evidence="9" id="KW-1185">Reference proteome</keyword>
<dbReference type="PROSITE" id="PS50016">
    <property type="entry name" value="ZF_PHD_2"/>
    <property type="match status" value="2"/>
</dbReference>
<evidence type="ECO:0000313" key="7">
    <source>
        <dbReference type="EMBL" id="KRH16456.1"/>
    </source>
</evidence>
<gene>
    <name evidence="8" type="primary">LOC100810450</name>
    <name evidence="7" type="ORF">GLYMA_14G156600</name>
</gene>
<dbReference type="Gene3D" id="3.30.40.10">
    <property type="entry name" value="Zinc/RING finger domain, C3HC4 (zinc finger)"/>
    <property type="match status" value="2"/>
</dbReference>
<dbReference type="PROSITE" id="PS01359">
    <property type="entry name" value="ZF_PHD_1"/>
    <property type="match status" value="1"/>
</dbReference>
<proteinExistence type="predicted"/>
<dbReference type="Gene3D" id="2.30.30.1150">
    <property type="match status" value="1"/>
</dbReference>
<keyword evidence="2 4" id="KW-0863">Zinc-finger</keyword>
<dbReference type="GO" id="GO:0008270">
    <property type="term" value="F:zinc ion binding"/>
    <property type="evidence" value="ECO:0007669"/>
    <property type="project" value="UniProtKB-KW"/>
</dbReference>
<evidence type="ECO:0000313" key="9">
    <source>
        <dbReference type="Proteomes" id="UP000008827"/>
    </source>
</evidence>
<feature type="domain" description="PHD-type" evidence="6">
    <location>
        <begin position="677"/>
        <end position="727"/>
    </location>
</feature>
<dbReference type="OMA" id="ANIMHNG"/>
<dbReference type="STRING" id="3847.A0A0R0GMI8"/>
<dbReference type="RefSeq" id="XP_006596245.1">
    <property type="nucleotide sequence ID" value="XM_006596182.3"/>
</dbReference>
<dbReference type="InterPro" id="IPR019786">
    <property type="entry name" value="Zinc_finger_PHD-type_CS"/>
</dbReference>
<feature type="compositionally biased region" description="Polar residues" evidence="5">
    <location>
        <begin position="1"/>
        <end position="11"/>
    </location>
</feature>
<dbReference type="AlphaFoldDB" id="A0A0R0GMI8"/>
<protein>
    <recommendedName>
        <fullName evidence="6">PHD-type domain-containing protein</fullName>
    </recommendedName>
</protein>
<dbReference type="InterPro" id="IPR011011">
    <property type="entry name" value="Znf_FYVE_PHD"/>
</dbReference>
<accession>A0A0R0GMI8</accession>
<dbReference type="EMBL" id="CM000847">
    <property type="protein sequence ID" value="KRH16456.1"/>
    <property type="molecule type" value="Genomic_DNA"/>
</dbReference>
<dbReference type="InterPro" id="IPR001965">
    <property type="entry name" value="Znf_PHD"/>
</dbReference>
<evidence type="ECO:0000256" key="5">
    <source>
        <dbReference type="SAM" id="MobiDB-lite"/>
    </source>
</evidence>
<dbReference type="GeneID" id="100810450"/>
<dbReference type="SMART" id="SM00249">
    <property type="entry name" value="PHD"/>
    <property type="match status" value="3"/>
</dbReference>
<dbReference type="PANTHER" id="PTHR47162:SF9">
    <property type="entry name" value="PHD FINGER PROTEIN EHD3-LIKE"/>
    <property type="match status" value="1"/>
</dbReference>
<dbReference type="InterPro" id="IPR013083">
    <property type="entry name" value="Znf_RING/FYVE/PHD"/>
</dbReference>
<dbReference type="Gramene" id="KRH16456">
    <property type="protein sequence ID" value="KRH16456"/>
    <property type="gene ID" value="GLYMA_14G156600"/>
</dbReference>
<feature type="compositionally biased region" description="Gly residues" evidence="5">
    <location>
        <begin position="30"/>
        <end position="39"/>
    </location>
</feature>
<dbReference type="OrthoDB" id="1903104at2759"/>
<evidence type="ECO:0000256" key="1">
    <source>
        <dbReference type="ARBA" id="ARBA00022723"/>
    </source>
</evidence>
<organism evidence="7">
    <name type="scientific">Glycine max</name>
    <name type="common">Soybean</name>
    <name type="synonym">Glycine hispida</name>
    <dbReference type="NCBI Taxonomy" id="3847"/>
    <lineage>
        <taxon>Eukaryota</taxon>
        <taxon>Viridiplantae</taxon>
        <taxon>Streptophyta</taxon>
        <taxon>Embryophyta</taxon>
        <taxon>Tracheophyta</taxon>
        <taxon>Spermatophyta</taxon>
        <taxon>Magnoliopsida</taxon>
        <taxon>eudicotyledons</taxon>
        <taxon>Gunneridae</taxon>
        <taxon>Pentapetalae</taxon>
        <taxon>rosids</taxon>
        <taxon>fabids</taxon>
        <taxon>Fabales</taxon>
        <taxon>Fabaceae</taxon>
        <taxon>Papilionoideae</taxon>
        <taxon>50 kb inversion clade</taxon>
        <taxon>NPAAA clade</taxon>
        <taxon>indigoferoid/millettioid clade</taxon>
        <taxon>Phaseoleae</taxon>
        <taxon>Glycine</taxon>
        <taxon>Glycine subgen. Soja</taxon>
    </lineage>
</organism>
<keyword evidence="1" id="KW-0479">Metal-binding</keyword>
<dbReference type="SUPFAM" id="SSF57903">
    <property type="entry name" value="FYVE/PHD zinc finger"/>
    <property type="match status" value="2"/>
</dbReference>
<evidence type="ECO:0000256" key="4">
    <source>
        <dbReference type="PROSITE-ProRule" id="PRU00146"/>
    </source>
</evidence>
<reference evidence="7 8" key="1">
    <citation type="journal article" date="2010" name="Nature">
        <title>Genome sequence of the palaeopolyploid soybean.</title>
        <authorList>
            <person name="Schmutz J."/>
            <person name="Cannon S.B."/>
            <person name="Schlueter J."/>
            <person name="Ma J."/>
            <person name="Mitros T."/>
            <person name="Nelson W."/>
            <person name="Hyten D.L."/>
            <person name="Song Q."/>
            <person name="Thelen J.J."/>
            <person name="Cheng J."/>
            <person name="Xu D."/>
            <person name="Hellsten U."/>
            <person name="May G.D."/>
            <person name="Yu Y."/>
            <person name="Sakurai T."/>
            <person name="Umezawa T."/>
            <person name="Bhattacharyya M.K."/>
            <person name="Sandhu D."/>
            <person name="Valliyodan B."/>
            <person name="Lindquist E."/>
            <person name="Peto M."/>
            <person name="Grant D."/>
            <person name="Shu S."/>
            <person name="Goodstein D."/>
            <person name="Barry K."/>
            <person name="Futrell-Griggs M."/>
            <person name="Abernathy B."/>
            <person name="Du J."/>
            <person name="Tian Z."/>
            <person name="Zhu L."/>
            <person name="Gill N."/>
            <person name="Joshi T."/>
            <person name="Libault M."/>
            <person name="Sethuraman A."/>
            <person name="Zhang X.-C."/>
            <person name="Shinozaki K."/>
            <person name="Nguyen H.T."/>
            <person name="Wing R.A."/>
            <person name="Cregan P."/>
            <person name="Specht J."/>
            <person name="Grimwood J."/>
            <person name="Rokhsar D."/>
            <person name="Stacey G."/>
            <person name="Shoemaker R.C."/>
            <person name="Jackson S.A."/>
        </authorList>
    </citation>
    <scope>NUCLEOTIDE SEQUENCE [LARGE SCALE GENOMIC DNA]</scope>
    <source>
        <strain evidence="8">cv. Williams 82</strain>
        <tissue evidence="7">Callus</tissue>
    </source>
</reference>
<dbReference type="ExpressionAtlas" id="A0A0R0GMI8">
    <property type="expression patterns" value="baseline and differential"/>
</dbReference>
<dbReference type="PANTHER" id="PTHR47162">
    <property type="entry name" value="OS02G0192300 PROTEIN"/>
    <property type="match status" value="1"/>
</dbReference>
<dbReference type="EnsemblPlants" id="KRH16456">
    <property type="protein sequence ID" value="KRH16456"/>
    <property type="gene ID" value="GLYMA_14G156600"/>
</dbReference>
<dbReference type="InterPro" id="IPR019787">
    <property type="entry name" value="Znf_PHD-finger"/>
</dbReference>
<reference evidence="7" key="3">
    <citation type="submission" date="2018-07" db="EMBL/GenBank/DDBJ databases">
        <title>WGS assembly of Glycine max.</title>
        <authorList>
            <person name="Schmutz J."/>
            <person name="Cannon S."/>
            <person name="Schlueter J."/>
            <person name="Ma J."/>
            <person name="Mitros T."/>
            <person name="Nelson W."/>
            <person name="Hyten D."/>
            <person name="Song Q."/>
            <person name="Thelen J."/>
            <person name="Cheng J."/>
            <person name="Xu D."/>
            <person name="Hellsten U."/>
            <person name="May G."/>
            <person name="Yu Y."/>
            <person name="Sakurai T."/>
            <person name="Umezawa T."/>
            <person name="Bhattacharyya M."/>
            <person name="Sandhu D."/>
            <person name="Valliyodan B."/>
            <person name="Lindquist E."/>
            <person name="Peto M."/>
            <person name="Grant D."/>
            <person name="Shu S."/>
            <person name="Goodstein D."/>
            <person name="Barry K."/>
            <person name="Futrell-Griggs M."/>
            <person name="Abernathy B."/>
            <person name="Du J."/>
            <person name="Tian Z."/>
            <person name="Zhu L."/>
            <person name="Gill N."/>
            <person name="Joshi T."/>
            <person name="Libault M."/>
            <person name="Sethuraman A."/>
            <person name="Zhang X."/>
            <person name="Shinozaki K."/>
            <person name="Nguyen H."/>
            <person name="Wing R."/>
            <person name="Cregan P."/>
            <person name="Specht J."/>
            <person name="Grimwood J."/>
            <person name="Rokhsar D."/>
            <person name="Stacey G."/>
            <person name="Shoemaker R."/>
            <person name="Jackson S."/>
        </authorList>
    </citation>
    <scope>NUCLEOTIDE SEQUENCE</scope>
    <source>
        <tissue evidence="7">Callus</tissue>
    </source>
</reference>
<feature type="region of interest" description="Disordered" evidence="5">
    <location>
        <begin position="1"/>
        <end position="47"/>
    </location>
</feature>
<dbReference type="Proteomes" id="UP000008827">
    <property type="component" value="Chromosome 14"/>
</dbReference>
<keyword evidence="3" id="KW-0862">Zinc</keyword>
<dbReference type="FunFam" id="2.30.30.1150:FF:000005">
    <property type="entry name" value="PHD finger protein EHD3 isoform A"/>
    <property type="match status" value="1"/>
</dbReference>
<feature type="region of interest" description="Disordered" evidence="5">
    <location>
        <begin position="739"/>
        <end position="763"/>
    </location>
</feature>
<dbReference type="Pfam" id="PF00628">
    <property type="entry name" value="PHD"/>
    <property type="match status" value="2"/>
</dbReference>